<reference evidence="2" key="1">
    <citation type="submission" date="2022-11" db="UniProtKB">
        <authorList>
            <consortium name="WormBaseParasite"/>
        </authorList>
    </citation>
    <scope>IDENTIFICATION</scope>
</reference>
<evidence type="ECO:0000313" key="1">
    <source>
        <dbReference type="Proteomes" id="UP000887576"/>
    </source>
</evidence>
<sequence length="416" mass="47054">MAHLIQDEIVVNDHSWKIGIYVTDLNMSKELLVRGDRHIGGSRDWSDHALWWPDKRKWLKHTRSTLDQLGITAATYLEFTPMHKFAKVQLPDMQILDANLDFSVSVFRVTTEFCRELSIRYPEELSLKRSIPPDVLRKGANIESEQPIAPFKVEELSLKRSIPPDVLRKGANIESEQPITPFKVGEESVGPGTLKSAQPLKYATLNTRQGSPGFANSLGPGHIFNASEIGTMPRSGTLPRGMSPGPAAYAHVMGRDPTRILGDIIDGDIIPENLIQSPKISSNKDLQVFRPQNYLERAAINRGWLDSSRSLMEQGILEGETVLLRFKYMNFFDLNPKYDPVRINQLYEQAKWSILLDEFEHTEEEANLFAALQLQAQLQTANDDDTVQGKDEVEKMLDELENNLDIAALNRKDLTH</sequence>
<protein>
    <submittedName>
        <fullName evidence="2">Band 4.1 domain-containing protein</fullName>
    </submittedName>
</protein>
<proteinExistence type="predicted"/>
<dbReference type="WBParaSite" id="JU765_v2.g4750.t1">
    <property type="protein sequence ID" value="JU765_v2.g4750.t1"/>
    <property type="gene ID" value="JU765_v2.g4750"/>
</dbReference>
<accession>A0AC34R9U2</accession>
<name>A0AC34R9U2_9BILA</name>
<organism evidence="1 2">
    <name type="scientific">Panagrolaimus sp. JU765</name>
    <dbReference type="NCBI Taxonomy" id="591449"/>
    <lineage>
        <taxon>Eukaryota</taxon>
        <taxon>Metazoa</taxon>
        <taxon>Ecdysozoa</taxon>
        <taxon>Nematoda</taxon>
        <taxon>Chromadorea</taxon>
        <taxon>Rhabditida</taxon>
        <taxon>Tylenchina</taxon>
        <taxon>Panagrolaimomorpha</taxon>
        <taxon>Panagrolaimoidea</taxon>
        <taxon>Panagrolaimidae</taxon>
        <taxon>Panagrolaimus</taxon>
    </lineage>
</organism>
<evidence type="ECO:0000313" key="2">
    <source>
        <dbReference type="WBParaSite" id="JU765_v2.g4750.t1"/>
    </source>
</evidence>
<dbReference type="Proteomes" id="UP000887576">
    <property type="component" value="Unplaced"/>
</dbReference>